<feature type="compositionally biased region" description="Basic residues" evidence="1">
    <location>
        <begin position="96"/>
        <end position="108"/>
    </location>
</feature>
<gene>
    <name evidence="2" type="ORF">GCM10020221_34940</name>
</gene>
<dbReference type="Gene3D" id="3.40.630.10">
    <property type="entry name" value="Zn peptidases"/>
    <property type="match status" value="1"/>
</dbReference>
<feature type="compositionally biased region" description="Pro residues" evidence="1">
    <location>
        <begin position="136"/>
        <end position="148"/>
    </location>
</feature>
<evidence type="ECO:0000313" key="3">
    <source>
        <dbReference type="Proteomes" id="UP001501102"/>
    </source>
</evidence>
<organism evidence="2 3">
    <name type="scientific">Streptomyces thioluteus</name>
    <dbReference type="NCBI Taxonomy" id="66431"/>
    <lineage>
        <taxon>Bacteria</taxon>
        <taxon>Bacillati</taxon>
        <taxon>Actinomycetota</taxon>
        <taxon>Actinomycetes</taxon>
        <taxon>Kitasatosporales</taxon>
        <taxon>Streptomycetaceae</taxon>
        <taxon>Streptomyces</taxon>
    </lineage>
</organism>
<evidence type="ECO:0008006" key="4">
    <source>
        <dbReference type="Google" id="ProtNLM"/>
    </source>
</evidence>
<reference evidence="3" key="1">
    <citation type="journal article" date="2019" name="Int. J. Syst. Evol. Microbiol.">
        <title>The Global Catalogue of Microorganisms (GCM) 10K type strain sequencing project: providing services to taxonomists for standard genome sequencing and annotation.</title>
        <authorList>
            <consortium name="The Broad Institute Genomics Platform"/>
            <consortium name="The Broad Institute Genome Sequencing Center for Infectious Disease"/>
            <person name="Wu L."/>
            <person name="Ma J."/>
        </authorList>
    </citation>
    <scope>NUCLEOTIDE SEQUENCE [LARGE SCALE GENOMIC DNA]</scope>
    <source>
        <strain evidence="3">JCM 4087</strain>
    </source>
</reference>
<dbReference type="EMBL" id="BAAAXZ010000132">
    <property type="protein sequence ID" value="GAA2936210.1"/>
    <property type="molecule type" value="Genomic_DNA"/>
</dbReference>
<name>A0ABP6JLC0_STRTU</name>
<feature type="region of interest" description="Disordered" evidence="1">
    <location>
        <begin position="27"/>
        <end position="148"/>
    </location>
</feature>
<keyword evidence="3" id="KW-1185">Reference proteome</keyword>
<comment type="caution">
    <text evidence="2">The sequence shown here is derived from an EMBL/GenBank/DDBJ whole genome shotgun (WGS) entry which is preliminary data.</text>
</comment>
<protein>
    <recommendedName>
        <fullName evidence="4">Peptidase M20 dimerisation domain-containing protein</fullName>
    </recommendedName>
</protein>
<feature type="compositionally biased region" description="Basic residues" evidence="1">
    <location>
        <begin position="27"/>
        <end position="46"/>
    </location>
</feature>
<proteinExistence type="predicted"/>
<evidence type="ECO:0000256" key="1">
    <source>
        <dbReference type="SAM" id="MobiDB-lite"/>
    </source>
</evidence>
<feature type="compositionally biased region" description="Gly residues" evidence="1">
    <location>
        <begin position="47"/>
        <end position="57"/>
    </location>
</feature>
<dbReference type="Proteomes" id="UP001501102">
    <property type="component" value="Unassembled WGS sequence"/>
</dbReference>
<dbReference type="Gene3D" id="3.30.70.360">
    <property type="match status" value="1"/>
</dbReference>
<sequence>MRRELFAELPFDEERWRAHRALARHAGRGRLHHPGARLGPSHRRGQRIGGGYQGPGGKTIVPDSARLKLSFLPWGRPGHGPDPAGRAGVDGDPPPRRHPSRDHVHRGTRPCLTPLDHPALPVRRPGHGPRLRAEDPLPPARAAPAPPPTCRTSWASPCCFLGISVPSDGWHAPNEKVELDLLMKGVETAAHLWGDLAAGPGGH</sequence>
<evidence type="ECO:0000313" key="2">
    <source>
        <dbReference type="EMBL" id="GAA2936210.1"/>
    </source>
</evidence>
<accession>A0ABP6JLC0</accession>